<comment type="caution">
    <text evidence="2">The sequence shown here is derived from an EMBL/GenBank/DDBJ whole genome shotgun (WGS) entry which is preliminary data.</text>
</comment>
<dbReference type="InterPro" id="IPR016024">
    <property type="entry name" value="ARM-type_fold"/>
</dbReference>
<feature type="transmembrane region" description="Helical" evidence="1">
    <location>
        <begin position="88"/>
        <end position="110"/>
    </location>
</feature>
<proteinExistence type="predicted"/>
<dbReference type="InterPro" id="IPR011989">
    <property type="entry name" value="ARM-like"/>
</dbReference>
<sequence length="749" mass="84445">MSMAIFLAEAMLKVTQNCIRNHYMKDEPCSLMMAALVEGRAHQNYLRSLGALRLAGVVLQLTLSILLAVRFRRNGKDDLLLFSTVAQAVRFCCVVSFLKVAFSSFVFLYSPFSTYLIRRKAALRGQNEQGNAERRVLALGEELAALVWFFHCQRHPSLPPVCAFRREEYGCGLPGHWFLGRQELISIALSRGIHGGGTVSLKQEMALDALGRLVERGARDTWDAVVDRERRGFDRLVNIVSDHSSVRCREKAVIVIWQLADIGRKAEEDGYDPLKSYSTPRMVQAGAALLNAALSGSSPLLQEKAMGALWRLSREHGSILECLFGGAEGRDEIEKVVGLARKAPTPKCCLESMYLLSRLMANLAAPYAHYTEIATAGDIEEVRDGRLTRARRCREPATDMEGYKGLQRFWVPTSRGCFRESTALPQIITFALSPDSSTDAKELVAVIIQCYFVLGPENLFVYEIRSLVRILRVRYYSTAVELLYAAMLTCDLLLHYFTDPGTTNSPDLLPQIIEHDDSMLFVYLLRLQSEHWMGPQFAVQDAMKIIPESGFWRQFISPLREGRRPTVRHLLRSPARLMAYLLSTQFDLLTVEIEEVFLDDTVTRRSTEINDSIADEGYLAGMTICCFGLALLFHEEETRTTKLNACVALTRLAKYDGRKLRPYVAEACKYLQKDRMLDLREIQGTTEVAELKHELSDCVPGLDKTMSGSFQRSERPIFQNAKVNMAWENLNDAQKAIFSIIAHAADSQR</sequence>
<dbReference type="Gene3D" id="1.25.10.10">
    <property type="entry name" value="Leucine-rich Repeat Variant"/>
    <property type="match status" value="1"/>
</dbReference>
<dbReference type="SUPFAM" id="SSF48371">
    <property type="entry name" value="ARM repeat"/>
    <property type="match status" value="1"/>
</dbReference>
<dbReference type="Proteomes" id="UP000265515">
    <property type="component" value="Unassembled WGS sequence"/>
</dbReference>
<keyword evidence="3" id="KW-1185">Reference proteome</keyword>
<evidence type="ECO:0000313" key="3">
    <source>
        <dbReference type="Proteomes" id="UP000265515"/>
    </source>
</evidence>
<name>A0A388K0E8_CHABU</name>
<dbReference type="AlphaFoldDB" id="A0A388K0E8"/>
<dbReference type="EMBL" id="BFEA01000040">
    <property type="protein sequence ID" value="GBG63512.1"/>
    <property type="molecule type" value="Genomic_DNA"/>
</dbReference>
<evidence type="ECO:0000313" key="2">
    <source>
        <dbReference type="EMBL" id="GBG63512.1"/>
    </source>
</evidence>
<reference evidence="2 3" key="1">
    <citation type="journal article" date="2018" name="Cell">
        <title>The Chara Genome: Secondary Complexity and Implications for Plant Terrestrialization.</title>
        <authorList>
            <person name="Nishiyama T."/>
            <person name="Sakayama H."/>
            <person name="Vries J.D."/>
            <person name="Buschmann H."/>
            <person name="Saint-Marcoux D."/>
            <person name="Ullrich K.K."/>
            <person name="Haas F.B."/>
            <person name="Vanderstraeten L."/>
            <person name="Becker D."/>
            <person name="Lang D."/>
            <person name="Vosolsobe S."/>
            <person name="Rombauts S."/>
            <person name="Wilhelmsson P.K.I."/>
            <person name="Janitza P."/>
            <person name="Kern R."/>
            <person name="Heyl A."/>
            <person name="Rumpler F."/>
            <person name="Villalobos L.I.A.C."/>
            <person name="Clay J.M."/>
            <person name="Skokan R."/>
            <person name="Toyoda A."/>
            <person name="Suzuki Y."/>
            <person name="Kagoshima H."/>
            <person name="Schijlen E."/>
            <person name="Tajeshwar N."/>
            <person name="Catarino B."/>
            <person name="Hetherington A.J."/>
            <person name="Saltykova A."/>
            <person name="Bonnot C."/>
            <person name="Breuninger H."/>
            <person name="Symeonidi A."/>
            <person name="Radhakrishnan G.V."/>
            <person name="Van Nieuwerburgh F."/>
            <person name="Deforce D."/>
            <person name="Chang C."/>
            <person name="Karol K.G."/>
            <person name="Hedrich R."/>
            <person name="Ulvskov P."/>
            <person name="Glockner G."/>
            <person name="Delwiche C.F."/>
            <person name="Petrasek J."/>
            <person name="Van de Peer Y."/>
            <person name="Friml J."/>
            <person name="Beilby M."/>
            <person name="Dolan L."/>
            <person name="Kohara Y."/>
            <person name="Sugano S."/>
            <person name="Fujiyama A."/>
            <person name="Delaux P.-M."/>
            <person name="Quint M."/>
            <person name="TheiBen G."/>
            <person name="Hagemann M."/>
            <person name="Harholt J."/>
            <person name="Dunand C."/>
            <person name="Zachgo S."/>
            <person name="Langdale J."/>
            <person name="Maumus F."/>
            <person name="Straeten D.V.D."/>
            <person name="Gould S.B."/>
            <person name="Rensing S.A."/>
        </authorList>
    </citation>
    <scope>NUCLEOTIDE SEQUENCE [LARGE SCALE GENOMIC DNA]</scope>
    <source>
        <strain evidence="2 3">S276</strain>
    </source>
</reference>
<organism evidence="2 3">
    <name type="scientific">Chara braunii</name>
    <name type="common">Braun's stonewort</name>
    <dbReference type="NCBI Taxonomy" id="69332"/>
    <lineage>
        <taxon>Eukaryota</taxon>
        <taxon>Viridiplantae</taxon>
        <taxon>Streptophyta</taxon>
        <taxon>Charophyceae</taxon>
        <taxon>Charales</taxon>
        <taxon>Characeae</taxon>
        <taxon>Chara</taxon>
    </lineage>
</organism>
<evidence type="ECO:0000256" key="1">
    <source>
        <dbReference type="SAM" id="Phobius"/>
    </source>
</evidence>
<keyword evidence="1" id="KW-0812">Transmembrane</keyword>
<gene>
    <name evidence="2" type="ORF">CBR_g38580</name>
</gene>
<protein>
    <submittedName>
        <fullName evidence="2">Uncharacterized protein</fullName>
    </submittedName>
</protein>
<feature type="transmembrane region" description="Helical" evidence="1">
    <location>
        <begin position="50"/>
        <end position="68"/>
    </location>
</feature>
<accession>A0A388K0E8</accession>
<dbReference type="Gramene" id="GBG63512">
    <property type="protein sequence ID" value="GBG63512"/>
    <property type="gene ID" value="CBR_g38580"/>
</dbReference>
<keyword evidence="1" id="KW-0472">Membrane</keyword>
<keyword evidence="1" id="KW-1133">Transmembrane helix</keyword>